<dbReference type="PANTHER" id="PTHR35530:SF1">
    <property type="entry name" value="2-HYDROXYMUCONATE TAUTOMERASE"/>
    <property type="match status" value="1"/>
</dbReference>
<dbReference type="AlphaFoldDB" id="A0A7V3VSZ4"/>
<comment type="similarity">
    <text evidence="1">Belongs to the 4-oxalocrotonate tautomerase family.</text>
</comment>
<evidence type="ECO:0000256" key="1">
    <source>
        <dbReference type="ARBA" id="ARBA00006723"/>
    </source>
</evidence>
<reference evidence="4" key="1">
    <citation type="journal article" date="2020" name="mSystems">
        <title>Genome- and Community-Level Interaction Insights into Carbon Utilization and Element Cycling Functions of Hydrothermarchaeota in Hydrothermal Sediment.</title>
        <authorList>
            <person name="Zhou Z."/>
            <person name="Liu Y."/>
            <person name="Xu W."/>
            <person name="Pan J."/>
            <person name="Luo Z.H."/>
            <person name="Li M."/>
        </authorList>
    </citation>
    <scope>NUCLEOTIDE SEQUENCE [LARGE SCALE GENOMIC DNA]</scope>
    <source>
        <strain evidence="4">SpSt-966</strain>
    </source>
</reference>
<protein>
    <submittedName>
        <fullName evidence="4">4-oxalocrotonate tautomerase</fullName>
    </submittedName>
</protein>
<evidence type="ECO:0000259" key="3">
    <source>
        <dbReference type="Pfam" id="PF01361"/>
    </source>
</evidence>
<keyword evidence="2" id="KW-0413">Isomerase</keyword>
<dbReference type="PANTHER" id="PTHR35530">
    <property type="entry name" value="TAUTOMERASE-RELATED"/>
    <property type="match status" value="1"/>
</dbReference>
<dbReference type="InterPro" id="IPR014347">
    <property type="entry name" value="Tautomerase/MIF_sf"/>
</dbReference>
<evidence type="ECO:0000313" key="4">
    <source>
        <dbReference type="EMBL" id="HGE75604.1"/>
    </source>
</evidence>
<dbReference type="NCBIfam" id="NF041920">
    <property type="entry name" value="DmpI"/>
    <property type="match status" value="1"/>
</dbReference>
<comment type="caution">
    <text evidence="4">The sequence shown here is derived from an EMBL/GenBank/DDBJ whole genome shotgun (WGS) entry which is preliminary data.</text>
</comment>
<gene>
    <name evidence="4" type="ORF">ENX73_05715</name>
</gene>
<dbReference type="EMBL" id="DTPE01000224">
    <property type="protein sequence ID" value="HGE75604.1"/>
    <property type="molecule type" value="Genomic_DNA"/>
</dbReference>
<feature type="domain" description="4-oxalocrotonate tautomerase-like" evidence="3">
    <location>
        <begin position="2"/>
        <end position="58"/>
    </location>
</feature>
<dbReference type="Gene3D" id="3.30.429.10">
    <property type="entry name" value="Macrophage Migration Inhibitory Factor"/>
    <property type="match status" value="1"/>
</dbReference>
<dbReference type="Pfam" id="PF01361">
    <property type="entry name" value="Tautomerase"/>
    <property type="match status" value="1"/>
</dbReference>
<accession>A0A7V3VSZ4</accession>
<dbReference type="GO" id="GO:0016853">
    <property type="term" value="F:isomerase activity"/>
    <property type="evidence" value="ECO:0007669"/>
    <property type="project" value="UniProtKB-KW"/>
</dbReference>
<dbReference type="InterPro" id="IPR004370">
    <property type="entry name" value="4-OT-like_dom"/>
</dbReference>
<proteinExistence type="inferred from homology"/>
<evidence type="ECO:0000256" key="2">
    <source>
        <dbReference type="ARBA" id="ARBA00023235"/>
    </source>
</evidence>
<dbReference type="SUPFAM" id="SSF55331">
    <property type="entry name" value="Tautomerase/MIF"/>
    <property type="match status" value="1"/>
</dbReference>
<name>A0A7V3VSZ4_9BACT</name>
<sequence>MPYISIEAGKMTKEQKRALITEFTKSASEILKIPEAAFMVMIKENDPDNIGTGGKVLSETMKERK</sequence>
<organism evidence="4">
    <name type="scientific">Mesoaciditoga lauensis</name>
    <dbReference type="NCBI Taxonomy" id="1495039"/>
    <lineage>
        <taxon>Bacteria</taxon>
        <taxon>Thermotogati</taxon>
        <taxon>Thermotogota</taxon>
        <taxon>Thermotogae</taxon>
        <taxon>Mesoaciditogales</taxon>
        <taxon>Mesoaciditogaceae</taxon>
        <taxon>Mesoaciditoga</taxon>
    </lineage>
</organism>